<comment type="subcellular location">
    <subcellularLocation>
        <location evidence="1">Secreted</location>
    </subcellularLocation>
</comment>
<evidence type="ECO:0000313" key="7">
    <source>
        <dbReference type="Proteomes" id="UP000694415"/>
    </source>
</evidence>
<keyword evidence="2" id="KW-0964">Secreted</keyword>
<feature type="compositionally biased region" description="Low complexity" evidence="4">
    <location>
        <begin position="66"/>
        <end position="81"/>
    </location>
</feature>
<reference evidence="6" key="2">
    <citation type="submission" date="2025-09" db="UniProtKB">
        <authorList>
            <consortium name="Ensembl"/>
        </authorList>
    </citation>
    <scope>IDENTIFICATION</scope>
</reference>
<feature type="region of interest" description="Disordered" evidence="4">
    <location>
        <begin position="15"/>
        <end position="135"/>
    </location>
</feature>
<dbReference type="InterPro" id="IPR026086">
    <property type="entry name" value="Pro-rich"/>
</dbReference>
<dbReference type="Pfam" id="PF15240">
    <property type="entry name" value="Pro-rich"/>
    <property type="match status" value="1"/>
</dbReference>
<keyword evidence="3 5" id="KW-0732">Signal</keyword>
<dbReference type="Proteomes" id="UP000694415">
    <property type="component" value="Unplaced"/>
</dbReference>
<evidence type="ECO:0000256" key="3">
    <source>
        <dbReference type="ARBA" id="ARBA00022729"/>
    </source>
</evidence>
<dbReference type="SMART" id="SM01412">
    <property type="entry name" value="Pro-rich"/>
    <property type="match status" value="1"/>
</dbReference>
<keyword evidence="7" id="KW-1185">Reference proteome</keyword>
<sequence length="135" mass="14460">MLVVLLTAALLALSSAQSTDEGTKEYRQSQDSQLDPSSADGNTENIQGGESGPVANEGPSANSVNEQKQQPLQESQQAEGQEPSDSAGKKEENKPGENNVDEDKNQLLSITEISQGQPKQINPEKKPSMILPWSL</sequence>
<feature type="compositionally biased region" description="Polar residues" evidence="4">
    <location>
        <begin position="29"/>
        <end position="48"/>
    </location>
</feature>
<reference evidence="6" key="1">
    <citation type="submission" date="2025-08" db="UniProtKB">
        <authorList>
            <consortium name="Ensembl"/>
        </authorList>
    </citation>
    <scope>IDENTIFICATION</scope>
</reference>
<evidence type="ECO:0000313" key="6">
    <source>
        <dbReference type="Ensembl" id="ENSMSIP00000032992.1"/>
    </source>
</evidence>
<protein>
    <submittedName>
        <fullName evidence="6">Uncharacterized protein</fullName>
    </submittedName>
</protein>
<evidence type="ECO:0000256" key="1">
    <source>
        <dbReference type="ARBA" id="ARBA00004613"/>
    </source>
</evidence>
<accession>A0A8C6IBB5</accession>
<feature type="compositionally biased region" description="Polar residues" evidence="4">
    <location>
        <begin position="106"/>
        <end position="120"/>
    </location>
</feature>
<feature type="chain" id="PRO_5034830910" evidence="5">
    <location>
        <begin position="17"/>
        <end position="135"/>
    </location>
</feature>
<dbReference type="Ensembl" id="ENSMSIT00000041599.1">
    <property type="protein sequence ID" value="ENSMSIP00000032992.1"/>
    <property type="gene ID" value="ENSMSIG00000027621.1"/>
</dbReference>
<evidence type="ECO:0000256" key="4">
    <source>
        <dbReference type="SAM" id="MobiDB-lite"/>
    </source>
</evidence>
<feature type="compositionally biased region" description="Basic and acidic residues" evidence="4">
    <location>
        <begin position="87"/>
        <end position="105"/>
    </location>
</feature>
<proteinExistence type="predicted"/>
<dbReference type="GO" id="GO:0005576">
    <property type="term" value="C:extracellular region"/>
    <property type="evidence" value="ECO:0007669"/>
    <property type="project" value="UniProtKB-SubCell"/>
</dbReference>
<evidence type="ECO:0000256" key="5">
    <source>
        <dbReference type="SAM" id="SignalP"/>
    </source>
</evidence>
<dbReference type="GeneTree" id="ENSGT00860000136225"/>
<feature type="signal peptide" evidence="5">
    <location>
        <begin position="1"/>
        <end position="16"/>
    </location>
</feature>
<organism evidence="6 7">
    <name type="scientific">Mus spicilegus</name>
    <name type="common">Mound-building mouse</name>
    <dbReference type="NCBI Taxonomy" id="10103"/>
    <lineage>
        <taxon>Eukaryota</taxon>
        <taxon>Metazoa</taxon>
        <taxon>Chordata</taxon>
        <taxon>Craniata</taxon>
        <taxon>Vertebrata</taxon>
        <taxon>Euteleostomi</taxon>
        <taxon>Mammalia</taxon>
        <taxon>Eutheria</taxon>
        <taxon>Euarchontoglires</taxon>
        <taxon>Glires</taxon>
        <taxon>Rodentia</taxon>
        <taxon>Myomorpha</taxon>
        <taxon>Muroidea</taxon>
        <taxon>Muridae</taxon>
        <taxon>Murinae</taxon>
        <taxon>Mus</taxon>
        <taxon>Mus</taxon>
    </lineage>
</organism>
<name>A0A8C6IBB5_MUSSI</name>
<dbReference type="AlphaFoldDB" id="A0A8C6IBB5"/>
<evidence type="ECO:0000256" key="2">
    <source>
        <dbReference type="ARBA" id="ARBA00022525"/>
    </source>
</evidence>